<accession>A0A9I9EDW7</accession>
<organism evidence="2">
    <name type="scientific">Cucumis melo</name>
    <name type="common">Muskmelon</name>
    <dbReference type="NCBI Taxonomy" id="3656"/>
    <lineage>
        <taxon>Eukaryota</taxon>
        <taxon>Viridiplantae</taxon>
        <taxon>Streptophyta</taxon>
        <taxon>Embryophyta</taxon>
        <taxon>Tracheophyta</taxon>
        <taxon>Spermatophyta</taxon>
        <taxon>Magnoliopsida</taxon>
        <taxon>eudicotyledons</taxon>
        <taxon>Gunneridae</taxon>
        <taxon>Pentapetalae</taxon>
        <taxon>rosids</taxon>
        <taxon>fabids</taxon>
        <taxon>Cucurbitales</taxon>
        <taxon>Cucurbitaceae</taxon>
        <taxon>Benincaseae</taxon>
        <taxon>Cucumis</taxon>
    </lineage>
</organism>
<sequence length="93" mass="10577">MCEIDIRMGLNEVDFNLFFHHREVKNMIIPKSSPDKNIGKVTSYLNIRTRVFPGSRFISSNRLNCFRNPQFTLSGAPSQSPSPSFSLRIGTTI</sequence>
<dbReference type="AlphaFoldDB" id="A0A9I9EDW7"/>
<feature type="region of interest" description="Disordered" evidence="1">
    <location>
        <begin position="74"/>
        <end position="93"/>
    </location>
</feature>
<dbReference type="EnsemblPlants" id="MELO3C032405.2.1">
    <property type="protein sequence ID" value="MELO3C032405.2.1"/>
    <property type="gene ID" value="MELO3C032405.2"/>
</dbReference>
<evidence type="ECO:0000313" key="2">
    <source>
        <dbReference type="EnsemblPlants" id="MELO3C032405.2.1"/>
    </source>
</evidence>
<dbReference type="Gramene" id="MELO3C032405.2.1">
    <property type="protein sequence ID" value="MELO3C032405.2.1"/>
    <property type="gene ID" value="MELO3C032405.2"/>
</dbReference>
<reference evidence="2" key="1">
    <citation type="submission" date="2023-03" db="UniProtKB">
        <authorList>
            <consortium name="EnsemblPlants"/>
        </authorList>
    </citation>
    <scope>IDENTIFICATION</scope>
</reference>
<proteinExistence type="predicted"/>
<protein>
    <submittedName>
        <fullName evidence="2">Uncharacterized protein</fullName>
    </submittedName>
</protein>
<name>A0A9I9EDW7_CUCME</name>
<evidence type="ECO:0000256" key="1">
    <source>
        <dbReference type="SAM" id="MobiDB-lite"/>
    </source>
</evidence>